<dbReference type="Gene3D" id="3.30.565.10">
    <property type="entry name" value="Histidine kinase-like ATPase, C-terminal domain"/>
    <property type="match status" value="1"/>
</dbReference>
<evidence type="ECO:0000313" key="8">
    <source>
        <dbReference type="Proteomes" id="UP000552644"/>
    </source>
</evidence>
<evidence type="ECO:0000259" key="6">
    <source>
        <dbReference type="Pfam" id="PF02518"/>
    </source>
</evidence>
<dbReference type="PANTHER" id="PTHR24421">
    <property type="entry name" value="NITRATE/NITRITE SENSOR PROTEIN NARX-RELATED"/>
    <property type="match status" value="1"/>
</dbReference>
<dbReference type="SUPFAM" id="SSF55874">
    <property type="entry name" value="ATPase domain of HSP90 chaperone/DNA topoisomerase II/histidine kinase"/>
    <property type="match status" value="1"/>
</dbReference>
<sequence length="448" mass="47590">MRRSWSLGWRDSTYLAARPGRERVNRFVVMLLVLQRASYLVPAAAGAFSADPLYRNVALNAALLAVAVAWNTTLVVATRRRGWFAGWAVAGDVVVTCTLLLAVSPNCLGDALTSANWSSSALMATGALAGAVAESLAGAWALLPPALAYMVAHAGDLGIRYPLPVDIAVRLNSYLWFAVIVCFIHRYLKAQARRLDDLADRRLATETGRVADQARSAERLAHYRRLHDTVLTTLTAIARGGLDHQEEQVRLRCAADAEYVRLLIGREGTGTAARLEESLAGVVTRASGLGLRVRYAAASLPERVPGAVVSALADASQEALNNVVLHSATKEAWLTVIGEDEPGNVPGHRVTVRVVDRGRGFDPASTAPGFGLTSSVAERMREVGGHAAVLSAEGEGTCVELVWPAPQEAPGSVLDGHVNRDGDRPRQGVAPATGSRGTGRQADRGVHG</sequence>
<protein>
    <submittedName>
        <fullName evidence="7">Signal transduction histidine kinase</fullName>
    </submittedName>
</protein>
<feature type="transmembrane region" description="Helical" evidence="5">
    <location>
        <begin position="27"/>
        <end position="45"/>
    </location>
</feature>
<evidence type="ECO:0000256" key="5">
    <source>
        <dbReference type="SAM" id="Phobius"/>
    </source>
</evidence>
<dbReference type="InterPro" id="IPR050482">
    <property type="entry name" value="Sensor_HK_TwoCompSys"/>
</dbReference>
<feature type="transmembrane region" description="Helical" evidence="5">
    <location>
        <begin position="84"/>
        <end position="103"/>
    </location>
</feature>
<feature type="region of interest" description="Disordered" evidence="4">
    <location>
        <begin position="407"/>
        <end position="448"/>
    </location>
</feature>
<comment type="caution">
    <text evidence="7">The sequence shown here is derived from an EMBL/GenBank/DDBJ whole genome shotgun (WGS) entry which is preliminary data.</text>
</comment>
<feature type="transmembrane region" description="Helical" evidence="5">
    <location>
        <begin position="171"/>
        <end position="188"/>
    </location>
</feature>
<feature type="transmembrane region" description="Helical" evidence="5">
    <location>
        <begin position="57"/>
        <end position="77"/>
    </location>
</feature>
<feature type="compositionally biased region" description="Basic and acidic residues" evidence="4">
    <location>
        <begin position="417"/>
        <end position="426"/>
    </location>
</feature>
<dbReference type="GO" id="GO:0016301">
    <property type="term" value="F:kinase activity"/>
    <property type="evidence" value="ECO:0007669"/>
    <property type="project" value="UniProtKB-KW"/>
</dbReference>
<keyword evidence="5" id="KW-0812">Transmembrane</keyword>
<accession>A0A7W7QKI2</accession>
<keyword evidence="8" id="KW-1185">Reference proteome</keyword>
<evidence type="ECO:0000256" key="1">
    <source>
        <dbReference type="ARBA" id="ARBA00022679"/>
    </source>
</evidence>
<dbReference type="InterPro" id="IPR036890">
    <property type="entry name" value="HATPase_C_sf"/>
</dbReference>
<gene>
    <name evidence="7" type="ORF">FHS44_002347</name>
</gene>
<dbReference type="CDD" id="cd16917">
    <property type="entry name" value="HATPase_UhpB-NarQ-NarX-like"/>
    <property type="match status" value="1"/>
</dbReference>
<feature type="domain" description="Histidine kinase/HSP90-like ATPase" evidence="6">
    <location>
        <begin position="312"/>
        <end position="406"/>
    </location>
</feature>
<evidence type="ECO:0000256" key="2">
    <source>
        <dbReference type="ARBA" id="ARBA00022777"/>
    </source>
</evidence>
<keyword evidence="3" id="KW-0902">Two-component regulatory system</keyword>
<organism evidence="7 8">
    <name type="scientific">Streptosporangium saharense</name>
    <dbReference type="NCBI Taxonomy" id="1706840"/>
    <lineage>
        <taxon>Bacteria</taxon>
        <taxon>Bacillati</taxon>
        <taxon>Actinomycetota</taxon>
        <taxon>Actinomycetes</taxon>
        <taxon>Streptosporangiales</taxon>
        <taxon>Streptosporangiaceae</taxon>
        <taxon>Streptosporangium</taxon>
    </lineage>
</organism>
<dbReference type="InterPro" id="IPR003594">
    <property type="entry name" value="HATPase_dom"/>
</dbReference>
<dbReference type="GO" id="GO:0000160">
    <property type="term" value="P:phosphorelay signal transduction system"/>
    <property type="evidence" value="ECO:0007669"/>
    <property type="project" value="UniProtKB-KW"/>
</dbReference>
<keyword evidence="5" id="KW-0472">Membrane</keyword>
<evidence type="ECO:0000256" key="4">
    <source>
        <dbReference type="SAM" id="MobiDB-lite"/>
    </source>
</evidence>
<keyword evidence="1" id="KW-0808">Transferase</keyword>
<proteinExistence type="predicted"/>
<evidence type="ECO:0000313" key="7">
    <source>
        <dbReference type="EMBL" id="MBB4915262.1"/>
    </source>
</evidence>
<reference evidence="7 8" key="1">
    <citation type="submission" date="2020-08" db="EMBL/GenBank/DDBJ databases">
        <title>Genomic Encyclopedia of Type Strains, Phase III (KMG-III): the genomes of soil and plant-associated and newly described type strains.</title>
        <authorList>
            <person name="Whitman W."/>
        </authorList>
    </citation>
    <scope>NUCLEOTIDE SEQUENCE [LARGE SCALE GENOMIC DNA]</scope>
    <source>
        <strain evidence="7 8">CECT 8840</strain>
    </source>
</reference>
<dbReference type="Pfam" id="PF02518">
    <property type="entry name" value="HATPase_c"/>
    <property type="match status" value="1"/>
</dbReference>
<dbReference type="EMBL" id="JACHJP010000002">
    <property type="protein sequence ID" value="MBB4915262.1"/>
    <property type="molecule type" value="Genomic_DNA"/>
</dbReference>
<dbReference type="Proteomes" id="UP000552644">
    <property type="component" value="Unassembled WGS sequence"/>
</dbReference>
<name>A0A7W7QKI2_9ACTN</name>
<keyword evidence="5" id="KW-1133">Transmembrane helix</keyword>
<dbReference type="AlphaFoldDB" id="A0A7W7QKI2"/>
<keyword evidence="2 7" id="KW-0418">Kinase</keyword>
<dbReference type="RefSeq" id="WP_184713947.1">
    <property type="nucleotide sequence ID" value="NZ_JACHJP010000002.1"/>
</dbReference>
<evidence type="ECO:0000256" key="3">
    <source>
        <dbReference type="ARBA" id="ARBA00023012"/>
    </source>
</evidence>
<feature type="transmembrane region" description="Helical" evidence="5">
    <location>
        <begin position="115"/>
        <end position="133"/>
    </location>
</feature>